<gene>
    <name evidence="2" type="ORF">CLV91_1911</name>
</gene>
<proteinExistence type="predicted"/>
<evidence type="ECO:0000313" key="3">
    <source>
        <dbReference type="Proteomes" id="UP000269412"/>
    </source>
</evidence>
<dbReference type="OrthoDB" id="1427661at2"/>
<organism evidence="2 3">
    <name type="scientific">Maribacter vaceletii</name>
    <dbReference type="NCBI Taxonomy" id="1206816"/>
    <lineage>
        <taxon>Bacteria</taxon>
        <taxon>Pseudomonadati</taxon>
        <taxon>Bacteroidota</taxon>
        <taxon>Flavobacteriia</taxon>
        <taxon>Flavobacteriales</taxon>
        <taxon>Flavobacteriaceae</taxon>
        <taxon>Maribacter</taxon>
    </lineage>
</organism>
<comment type="caution">
    <text evidence="2">The sequence shown here is derived from an EMBL/GenBank/DDBJ whole genome shotgun (WGS) entry which is preliminary data.</text>
</comment>
<dbReference type="EMBL" id="RBIQ01000008">
    <property type="protein sequence ID" value="RKR13196.1"/>
    <property type="molecule type" value="Genomic_DNA"/>
</dbReference>
<feature type="signal peptide" evidence="1">
    <location>
        <begin position="1"/>
        <end position="20"/>
    </location>
</feature>
<name>A0A495E8R2_9FLAO</name>
<accession>A0A495E8R2</accession>
<reference evidence="2 3" key="1">
    <citation type="submission" date="2018-10" db="EMBL/GenBank/DDBJ databases">
        <title>Genomic Encyclopedia of Archaeal and Bacterial Type Strains, Phase II (KMG-II): from individual species to whole genera.</title>
        <authorList>
            <person name="Goeker M."/>
        </authorList>
    </citation>
    <scope>NUCLEOTIDE SEQUENCE [LARGE SCALE GENOMIC DNA]</scope>
    <source>
        <strain evidence="2 3">DSM 25230</strain>
    </source>
</reference>
<dbReference type="AlphaFoldDB" id="A0A495E8R2"/>
<feature type="chain" id="PRO_5019759445" description="OmpA family protein" evidence="1">
    <location>
        <begin position="21"/>
        <end position="259"/>
    </location>
</feature>
<dbReference type="Proteomes" id="UP000269412">
    <property type="component" value="Unassembled WGS sequence"/>
</dbReference>
<sequence length="259" mass="27994">MNFKLSIFTLLFISCLSLHAQRKSDLINEVNLLKAKLDSTNIELASSKKNGSVNAEKAASFEKQVVDLQNANSTLLKNLNSFAQISSKNSESVNKALASLEEKEKQLSVFTDAISSHDSTAVVVLTNAKQTLGENAKIGVSNGVVVISNDLTSLYGSDINTTITEEAKAWLQKIATVLSANPKTTITVEGLSMTGDLNTPTLQATSIANYLTKDMSIAKDRVNVNAKDGGFKEGVNFKIHPNYEAFYLMAREGIKNGNK</sequence>
<protein>
    <recommendedName>
        <fullName evidence="4">OmpA family protein</fullName>
    </recommendedName>
</protein>
<dbReference type="PROSITE" id="PS51257">
    <property type="entry name" value="PROKAR_LIPOPROTEIN"/>
    <property type="match status" value="1"/>
</dbReference>
<dbReference type="RefSeq" id="WP_121066906.1">
    <property type="nucleotide sequence ID" value="NZ_RBIQ01000008.1"/>
</dbReference>
<evidence type="ECO:0008006" key="4">
    <source>
        <dbReference type="Google" id="ProtNLM"/>
    </source>
</evidence>
<keyword evidence="1" id="KW-0732">Signal</keyword>
<evidence type="ECO:0000313" key="2">
    <source>
        <dbReference type="EMBL" id="RKR13196.1"/>
    </source>
</evidence>
<evidence type="ECO:0000256" key="1">
    <source>
        <dbReference type="SAM" id="SignalP"/>
    </source>
</evidence>
<keyword evidence="3" id="KW-1185">Reference proteome</keyword>